<reference evidence="1 2" key="1">
    <citation type="submission" date="2022-05" db="EMBL/GenBank/DDBJ databases">
        <authorList>
            <consortium name="Genoscope - CEA"/>
            <person name="William W."/>
        </authorList>
    </citation>
    <scope>NUCLEOTIDE SEQUENCE [LARGE SCALE GENOMIC DNA]</scope>
</reference>
<proteinExistence type="predicted"/>
<evidence type="ECO:0000313" key="2">
    <source>
        <dbReference type="Proteomes" id="UP001159405"/>
    </source>
</evidence>
<organism evidence="1 2">
    <name type="scientific">Porites lobata</name>
    <dbReference type="NCBI Taxonomy" id="104759"/>
    <lineage>
        <taxon>Eukaryota</taxon>
        <taxon>Metazoa</taxon>
        <taxon>Cnidaria</taxon>
        <taxon>Anthozoa</taxon>
        <taxon>Hexacorallia</taxon>
        <taxon>Scleractinia</taxon>
        <taxon>Fungiina</taxon>
        <taxon>Poritidae</taxon>
        <taxon>Porites</taxon>
    </lineage>
</organism>
<feature type="non-terminal residue" evidence="1">
    <location>
        <position position="1"/>
    </location>
</feature>
<gene>
    <name evidence="1" type="ORF">PLOB_00002581</name>
</gene>
<sequence length="125" mass="13942">LLGKNDSTLSFPDYDDKSLLVNDIARFFARKIMRISDQIDSTVIADMDTVPDDPIVSDSKILSEYKPLSEADILALIQKSSKKTCNLDPMPAKLMINSSLLGGHFPKVWKEALIDPRYKKAGIND</sequence>
<name>A0ABN8N6V4_9CNID</name>
<keyword evidence="2" id="KW-1185">Reference proteome</keyword>
<dbReference type="Proteomes" id="UP001159405">
    <property type="component" value="Unassembled WGS sequence"/>
</dbReference>
<dbReference type="EMBL" id="CALNXK010000011">
    <property type="protein sequence ID" value="CAH3043670.1"/>
    <property type="molecule type" value="Genomic_DNA"/>
</dbReference>
<comment type="caution">
    <text evidence="1">The sequence shown here is derived from an EMBL/GenBank/DDBJ whole genome shotgun (WGS) entry which is preliminary data.</text>
</comment>
<evidence type="ECO:0000313" key="1">
    <source>
        <dbReference type="EMBL" id="CAH3043670.1"/>
    </source>
</evidence>
<protein>
    <submittedName>
        <fullName evidence="1">Uncharacterized protein</fullName>
    </submittedName>
</protein>
<accession>A0ABN8N6V4</accession>
<feature type="non-terminal residue" evidence="1">
    <location>
        <position position="125"/>
    </location>
</feature>